<gene>
    <name evidence="2" type="ORF">CCACVL1_19111</name>
</gene>
<feature type="region of interest" description="Disordered" evidence="1">
    <location>
        <begin position="1"/>
        <end position="48"/>
    </location>
</feature>
<accession>A0A1R3HIC5</accession>
<evidence type="ECO:0000256" key="1">
    <source>
        <dbReference type="SAM" id="MobiDB-lite"/>
    </source>
</evidence>
<organism evidence="2 3">
    <name type="scientific">Corchorus capsularis</name>
    <name type="common">Jute</name>
    <dbReference type="NCBI Taxonomy" id="210143"/>
    <lineage>
        <taxon>Eukaryota</taxon>
        <taxon>Viridiplantae</taxon>
        <taxon>Streptophyta</taxon>
        <taxon>Embryophyta</taxon>
        <taxon>Tracheophyta</taxon>
        <taxon>Spermatophyta</taxon>
        <taxon>Magnoliopsida</taxon>
        <taxon>eudicotyledons</taxon>
        <taxon>Gunneridae</taxon>
        <taxon>Pentapetalae</taxon>
        <taxon>rosids</taxon>
        <taxon>malvids</taxon>
        <taxon>Malvales</taxon>
        <taxon>Malvaceae</taxon>
        <taxon>Grewioideae</taxon>
        <taxon>Apeibeae</taxon>
        <taxon>Corchorus</taxon>
    </lineage>
</organism>
<dbReference type="Gramene" id="OMO70081">
    <property type="protein sequence ID" value="OMO70081"/>
    <property type="gene ID" value="CCACVL1_19111"/>
</dbReference>
<feature type="compositionally biased region" description="Polar residues" evidence="1">
    <location>
        <begin position="20"/>
        <end position="29"/>
    </location>
</feature>
<sequence>MSISKAKSKAAPSAMANESPILTSSNQGSKIEDFFGETHDSSSIKHRS</sequence>
<feature type="compositionally biased region" description="Basic and acidic residues" evidence="1">
    <location>
        <begin position="30"/>
        <end position="48"/>
    </location>
</feature>
<dbReference type="EMBL" id="AWWV01011855">
    <property type="protein sequence ID" value="OMO70081.1"/>
    <property type="molecule type" value="Genomic_DNA"/>
</dbReference>
<protein>
    <submittedName>
        <fullName evidence="2">Uncharacterized protein</fullName>
    </submittedName>
</protein>
<dbReference type="Proteomes" id="UP000188268">
    <property type="component" value="Unassembled WGS sequence"/>
</dbReference>
<name>A0A1R3HIC5_COCAP</name>
<keyword evidence="3" id="KW-1185">Reference proteome</keyword>
<reference evidence="2 3" key="1">
    <citation type="submission" date="2013-09" db="EMBL/GenBank/DDBJ databases">
        <title>Corchorus capsularis genome sequencing.</title>
        <authorList>
            <person name="Alam M."/>
            <person name="Haque M.S."/>
            <person name="Islam M.S."/>
            <person name="Emdad E.M."/>
            <person name="Islam M.M."/>
            <person name="Ahmed B."/>
            <person name="Halim A."/>
            <person name="Hossen Q.M.M."/>
            <person name="Hossain M.Z."/>
            <person name="Ahmed R."/>
            <person name="Khan M.M."/>
            <person name="Islam R."/>
            <person name="Rashid M.M."/>
            <person name="Khan S.A."/>
            <person name="Rahman M.S."/>
            <person name="Alam M."/>
        </authorList>
    </citation>
    <scope>NUCLEOTIDE SEQUENCE [LARGE SCALE GENOMIC DNA]</scope>
    <source>
        <strain evidence="3">cv. CVL-1</strain>
        <tissue evidence="2">Whole seedling</tissue>
    </source>
</reference>
<evidence type="ECO:0000313" key="2">
    <source>
        <dbReference type="EMBL" id="OMO70081.1"/>
    </source>
</evidence>
<comment type="caution">
    <text evidence="2">The sequence shown here is derived from an EMBL/GenBank/DDBJ whole genome shotgun (WGS) entry which is preliminary data.</text>
</comment>
<dbReference type="AlphaFoldDB" id="A0A1R3HIC5"/>
<proteinExistence type="predicted"/>
<evidence type="ECO:0000313" key="3">
    <source>
        <dbReference type="Proteomes" id="UP000188268"/>
    </source>
</evidence>